<evidence type="ECO:0000313" key="3">
    <source>
        <dbReference type="Proteomes" id="UP001596174"/>
    </source>
</evidence>
<protein>
    <recommendedName>
        <fullName evidence="4">Lipoprotein</fullName>
    </recommendedName>
</protein>
<gene>
    <name evidence="2" type="ORF">ACFP3V_11085</name>
</gene>
<dbReference type="RefSeq" id="WP_380582513.1">
    <property type="nucleotide sequence ID" value="NZ_JBHSQJ010000040.1"/>
</dbReference>
<organism evidence="2 3">
    <name type="scientific">Streptacidiphilus monticola</name>
    <dbReference type="NCBI Taxonomy" id="2161674"/>
    <lineage>
        <taxon>Bacteria</taxon>
        <taxon>Bacillati</taxon>
        <taxon>Actinomycetota</taxon>
        <taxon>Actinomycetes</taxon>
        <taxon>Kitasatosporales</taxon>
        <taxon>Streptomycetaceae</taxon>
        <taxon>Streptacidiphilus</taxon>
    </lineage>
</organism>
<keyword evidence="3" id="KW-1185">Reference proteome</keyword>
<comment type="caution">
    <text evidence="2">The sequence shown here is derived from an EMBL/GenBank/DDBJ whole genome shotgun (WGS) entry which is preliminary data.</text>
</comment>
<accession>A0ABW1G3Q9</accession>
<evidence type="ECO:0000313" key="2">
    <source>
        <dbReference type="EMBL" id="MFC5907761.1"/>
    </source>
</evidence>
<proteinExistence type="predicted"/>
<evidence type="ECO:0000256" key="1">
    <source>
        <dbReference type="SAM" id="SignalP"/>
    </source>
</evidence>
<evidence type="ECO:0008006" key="4">
    <source>
        <dbReference type="Google" id="ProtNLM"/>
    </source>
</evidence>
<dbReference type="EMBL" id="JBHSQJ010000040">
    <property type="protein sequence ID" value="MFC5907761.1"/>
    <property type="molecule type" value="Genomic_DNA"/>
</dbReference>
<feature type="signal peptide" evidence="1">
    <location>
        <begin position="1"/>
        <end position="29"/>
    </location>
</feature>
<feature type="chain" id="PRO_5045692803" description="Lipoprotein" evidence="1">
    <location>
        <begin position="30"/>
        <end position="202"/>
    </location>
</feature>
<keyword evidence="1" id="KW-0732">Signal</keyword>
<dbReference type="Proteomes" id="UP001596174">
    <property type="component" value="Unassembled WGS sequence"/>
</dbReference>
<reference evidence="3" key="1">
    <citation type="journal article" date="2019" name="Int. J. Syst. Evol. Microbiol.">
        <title>The Global Catalogue of Microorganisms (GCM) 10K type strain sequencing project: providing services to taxonomists for standard genome sequencing and annotation.</title>
        <authorList>
            <consortium name="The Broad Institute Genomics Platform"/>
            <consortium name="The Broad Institute Genome Sequencing Center for Infectious Disease"/>
            <person name="Wu L."/>
            <person name="Ma J."/>
        </authorList>
    </citation>
    <scope>NUCLEOTIDE SEQUENCE [LARGE SCALE GENOMIC DNA]</scope>
    <source>
        <strain evidence="3">JCM 4816</strain>
    </source>
</reference>
<name>A0ABW1G3Q9_9ACTN</name>
<sequence length="202" mass="20550">MPSPLPTSLLLSALTAAVLTGCAASARSAAPASPSASPSAAVCTGARYHFGRPATARTLLSVSSAHALAAGQPMTDDERRVRFVHATAVSTAGEADAATAYRAYAVRAAAAGTWLGGYNQYLPVRPAGTMTPTVAGRYLLASVASVDTVTFTRSCIHGSPATGTVTAWHADPDGNVLRCGYTHGLTPPLLEAEHLACGEDDV</sequence>